<dbReference type="InterPro" id="IPR013901">
    <property type="entry name" value="Anthrone_oxy"/>
</dbReference>
<dbReference type="PATRIC" id="fig|1703.6.peg.343"/>
<dbReference type="Pfam" id="PF08592">
    <property type="entry name" value="Anthrone_oxy"/>
    <property type="match status" value="1"/>
</dbReference>
<accession>A0A0B9AXB7</accession>
<keyword evidence="3" id="KW-1185">Reference proteome</keyword>
<dbReference type="Proteomes" id="UP000031488">
    <property type="component" value="Unassembled WGS sequence"/>
</dbReference>
<keyword evidence="1" id="KW-0812">Transmembrane</keyword>
<reference evidence="2 3" key="1">
    <citation type="submission" date="2014-11" db="EMBL/GenBank/DDBJ databases">
        <title>Draft Genome Sequence of Brevibacterium linens AE038-8.</title>
        <authorList>
            <person name="Maizel D."/>
            <person name="Utturkar S.M."/>
            <person name="Brown S.D."/>
            <person name="Ferrero M."/>
            <person name="Rosen B.P."/>
        </authorList>
    </citation>
    <scope>NUCLEOTIDE SEQUENCE [LARGE SCALE GENOMIC DNA]</scope>
    <source>
        <strain evidence="2 3">AE038-8</strain>
    </source>
</reference>
<organism evidence="2 3">
    <name type="scientific">Brevibacterium linens</name>
    <dbReference type="NCBI Taxonomy" id="1703"/>
    <lineage>
        <taxon>Bacteria</taxon>
        <taxon>Bacillati</taxon>
        <taxon>Actinomycetota</taxon>
        <taxon>Actinomycetes</taxon>
        <taxon>Micrococcales</taxon>
        <taxon>Brevibacteriaceae</taxon>
        <taxon>Brevibacterium</taxon>
    </lineage>
</organism>
<comment type="caution">
    <text evidence="2">The sequence shown here is derived from an EMBL/GenBank/DDBJ whole genome shotgun (WGS) entry which is preliminary data.</text>
</comment>
<feature type="transmembrane region" description="Helical" evidence="1">
    <location>
        <begin position="85"/>
        <end position="105"/>
    </location>
</feature>
<evidence type="ECO:0008006" key="4">
    <source>
        <dbReference type="Google" id="ProtNLM"/>
    </source>
</evidence>
<feature type="transmembrane region" description="Helical" evidence="1">
    <location>
        <begin position="12"/>
        <end position="35"/>
    </location>
</feature>
<dbReference type="RefSeq" id="WP_052239699.1">
    <property type="nucleotide sequence ID" value="NZ_JTJZ01000012.1"/>
</dbReference>
<keyword evidence="1" id="KW-0472">Membrane</keyword>
<protein>
    <recommendedName>
        <fullName evidence="4">DUF1772 domain-containing protein</fullName>
    </recommendedName>
</protein>
<proteinExistence type="predicted"/>
<evidence type="ECO:0000256" key="1">
    <source>
        <dbReference type="SAM" id="Phobius"/>
    </source>
</evidence>
<evidence type="ECO:0000313" key="2">
    <source>
        <dbReference type="EMBL" id="KHS53995.1"/>
    </source>
</evidence>
<dbReference type="OrthoDB" id="4827927at2"/>
<feature type="transmembrane region" description="Helical" evidence="1">
    <location>
        <begin position="56"/>
        <end position="79"/>
    </location>
</feature>
<name>A0A0B9AXB7_BRELN</name>
<keyword evidence="1" id="KW-1133">Transmembrane helix</keyword>
<sequence>MFAFASTAVLAVSLITNGLLAGLFFVFSCAICPGFRRMDDRSYVRAFRAINRTIPNVWFLSVFCAAPLTAIASAIMIIGREEPTPLGWLVAGAACSVLTFVITAAGNVPLNRALEVAPADTEQQQCRARQDFEARWNTWNHARTLSSIVALTALAISSTG</sequence>
<evidence type="ECO:0000313" key="3">
    <source>
        <dbReference type="Proteomes" id="UP000031488"/>
    </source>
</evidence>
<gene>
    <name evidence="2" type="ORF">AE0388_0456</name>
</gene>
<dbReference type="AlphaFoldDB" id="A0A0B9AXB7"/>
<dbReference type="EMBL" id="JTJZ01000012">
    <property type="protein sequence ID" value="KHS53995.1"/>
    <property type="molecule type" value="Genomic_DNA"/>
</dbReference>